<feature type="chain" id="PRO_5009927859" evidence="1">
    <location>
        <begin position="20"/>
        <end position="212"/>
    </location>
</feature>
<dbReference type="STRING" id="946677.SAMN05444484_10939"/>
<dbReference type="Pfam" id="PF13715">
    <property type="entry name" value="CarbopepD_reg_2"/>
    <property type="match status" value="1"/>
</dbReference>
<dbReference type="InterPro" id="IPR008969">
    <property type="entry name" value="CarboxyPept-like_regulatory"/>
</dbReference>
<dbReference type="Proteomes" id="UP000184028">
    <property type="component" value="Unassembled WGS sequence"/>
</dbReference>
<evidence type="ECO:0000256" key="1">
    <source>
        <dbReference type="SAM" id="SignalP"/>
    </source>
</evidence>
<dbReference type="AlphaFoldDB" id="A0A1M7LBA3"/>
<evidence type="ECO:0000313" key="2">
    <source>
        <dbReference type="EMBL" id="SHM75345.1"/>
    </source>
</evidence>
<reference evidence="3" key="1">
    <citation type="submission" date="2016-11" db="EMBL/GenBank/DDBJ databases">
        <authorList>
            <person name="Varghese N."/>
            <person name="Submissions S."/>
        </authorList>
    </citation>
    <scope>NUCLEOTIDE SEQUENCE [LARGE SCALE GENOMIC DNA]</scope>
    <source>
        <strain evidence="3">DSM 24724</strain>
    </source>
</reference>
<name>A0A1M7LBA3_9FLAO</name>
<dbReference type="OrthoDB" id="822112at2"/>
<organism evidence="2 3">
    <name type="scientific">Flavobacterium chilense</name>
    <dbReference type="NCBI Taxonomy" id="946677"/>
    <lineage>
        <taxon>Bacteria</taxon>
        <taxon>Pseudomonadati</taxon>
        <taxon>Bacteroidota</taxon>
        <taxon>Flavobacteriia</taxon>
        <taxon>Flavobacteriales</taxon>
        <taxon>Flavobacteriaceae</taxon>
        <taxon>Flavobacterium</taxon>
    </lineage>
</organism>
<dbReference type="RefSeq" id="WP_068840532.1">
    <property type="nucleotide sequence ID" value="NZ_FRBT01000009.1"/>
</dbReference>
<proteinExistence type="predicted"/>
<sequence length="212" mass="24409">MIHFKIILSFLLCSQFFLAQDRKIYGVVKDSTGSVLPGVNILVEGKQTYTTTDFYGNYNIKANSADFLIFSYVGMKSKKISANPEEINVTLQADTIVEDLLPPVIQQKKPKYAISRVSEEDLKNGNNPNYNFNKNAKNNLFVIFISSFNGLQKEDFDFQQKYKILYSGPGSYSAKYLNKYNKLTFEYLTRKYKKDWLSEVRQDAIGLKKYSN</sequence>
<keyword evidence="3" id="KW-1185">Reference proteome</keyword>
<gene>
    <name evidence="2" type="ORF">SAMN05444484_10939</name>
</gene>
<accession>A0A1M7LBA3</accession>
<dbReference type="EMBL" id="FRBT01000009">
    <property type="protein sequence ID" value="SHM75345.1"/>
    <property type="molecule type" value="Genomic_DNA"/>
</dbReference>
<feature type="signal peptide" evidence="1">
    <location>
        <begin position="1"/>
        <end position="19"/>
    </location>
</feature>
<dbReference type="Gene3D" id="2.60.40.1120">
    <property type="entry name" value="Carboxypeptidase-like, regulatory domain"/>
    <property type="match status" value="1"/>
</dbReference>
<evidence type="ECO:0000313" key="3">
    <source>
        <dbReference type="Proteomes" id="UP000184028"/>
    </source>
</evidence>
<keyword evidence="1" id="KW-0732">Signal</keyword>
<protein>
    <submittedName>
        <fullName evidence="2">CarboxypepD_reg-like domain-containing protein</fullName>
    </submittedName>
</protein>
<dbReference type="SUPFAM" id="SSF49464">
    <property type="entry name" value="Carboxypeptidase regulatory domain-like"/>
    <property type="match status" value="1"/>
</dbReference>